<dbReference type="Proteomes" id="UP000492821">
    <property type="component" value="Unassembled WGS sequence"/>
</dbReference>
<evidence type="ECO:0000313" key="3">
    <source>
        <dbReference type="WBParaSite" id="Pan_g13945.t1"/>
    </source>
</evidence>
<accession>A0A7E4UX93</accession>
<dbReference type="WBParaSite" id="Pan_g13945.t1">
    <property type="protein sequence ID" value="Pan_g13945.t1"/>
    <property type="gene ID" value="Pan_g13945"/>
</dbReference>
<feature type="compositionally biased region" description="Basic and acidic residues" evidence="1">
    <location>
        <begin position="10"/>
        <end position="19"/>
    </location>
</feature>
<evidence type="ECO:0000256" key="1">
    <source>
        <dbReference type="SAM" id="MobiDB-lite"/>
    </source>
</evidence>
<organism evidence="2 3">
    <name type="scientific">Panagrellus redivivus</name>
    <name type="common">Microworm</name>
    <dbReference type="NCBI Taxonomy" id="6233"/>
    <lineage>
        <taxon>Eukaryota</taxon>
        <taxon>Metazoa</taxon>
        <taxon>Ecdysozoa</taxon>
        <taxon>Nematoda</taxon>
        <taxon>Chromadorea</taxon>
        <taxon>Rhabditida</taxon>
        <taxon>Tylenchina</taxon>
        <taxon>Panagrolaimomorpha</taxon>
        <taxon>Panagrolaimoidea</taxon>
        <taxon>Panagrolaimidae</taxon>
        <taxon>Panagrellus</taxon>
    </lineage>
</organism>
<reference evidence="3" key="2">
    <citation type="submission" date="2020-10" db="UniProtKB">
        <authorList>
            <consortium name="WormBaseParasite"/>
        </authorList>
    </citation>
    <scope>IDENTIFICATION</scope>
</reference>
<proteinExistence type="predicted"/>
<protein>
    <submittedName>
        <fullName evidence="3">Uncharacterized protein</fullName>
    </submittedName>
</protein>
<dbReference type="AlphaFoldDB" id="A0A7E4UX93"/>
<name>A0A7E4UX93_PANRE</name>
<sequence>MKSPCPTSLKETELSHSEGKGGAWWRSPSTVAKPIHCIGFTSNSKEITPRKEKKELTAYRRTKLPNADGKGAVKSAGCDRNAFRGYNT</sequence>
<reference evidence="2" key="1">
    <citation type="journal article" date="2013" name="Genetics">
        <title>The draft genome and transcriptome of Panagrellus redivivus are shaped by the harsh demands of a free-living lifestyle.</title>
        <authorList>
            <person name="Srinivasan J."/>
            <person name="Dillman A.R."/>
            <person name="Macchietto M.G."/>
            <person name="Heikkinen L."/>
            <person name="Lakso M."/>
            <person name="Fracchia K.M."/>
            <person name="Antoshechkin I."/>
            <person name="Mortazavi A."/>
            <person name="Wong G."/>
            <person name="Sternberg P.W."/>
        </authorList>
    </citation>
    <scope>NUCLEOTIDE SEQUENCE [LARGE SCALE GENOMIC DNA]</scope>
    <source>
        <strain evidence="2">MT8872</strain>
    </source>
</reference>
<keyword evidence="2" id="KW-1185">Reference proteome</keyword>
<feature type="region of interest" description="Disordered" evidence="1">
    <location>
        <begin position="1"/>
        <end position="27"/>
    </location>
</feature>
<evidence type="ECO:0000313" key="2">
    <source>
        <dbReference type="Proteomes" id="UP000492821"/>
    </source>
</evidence>